<name>K6XM43_9ALTE</name>
<gene>
    <name evidence="4" type="primary">hemX</name>
    <name evidence="4" type="ORF">GARC_4792</name>
</gene>
<dbReference type="GO" id="GO:0004851">
    <property type="term" value="F:uroporphyrin-III C-methyltransferase activity"/>
    <property type="evidence" value="ECO:0007669"/>
    <property type="project" value="UniProtKB-EC"/>
</dbReference>
<dbReference type="STRING" id="493475.GARC_4792"/>
<keyword evidence="3" id="KW-0472">Membrane</keyword>
<dbReference type="Pfam" id="PF04375">
    <property type="entry name" value="HemX"/>
    <property type="match status" value="1"/>
</dbReference>
<evidence type="ECO:0000256" key="2">
    <source>
        <dbReference type="SAM" id="MobiDB-lite"/>
    </source>
</evidence>
<comment type="caution">
    <text evidence="4">The sequence shown here is derived from an EMBL/GenBank/DDBJ whole genome shotgun (WGS) entry which is preliminary data.</text>
</comment>
<feature type="compositionally biased region" description="Low complexity" evidence="2">
    <location>
        <begin position="56"/>
        <end position="77"/>
    </location>
</feature>
<accession>K6XM43</accession>
<protein>
    <submittedName>
        <fullName evidence="4">Uroporphyrin-III C-methyltransferase</fullName>
        <ecNumber evidence="4">2.1.1.107</ecNumber>
    </submittedName>
</protein>
<feature type="region of interest" description="Disordered" evidence="2">
    <location>
        <begin position="33"/>
        <end position="78"/>
    </location>
</feature>
<dbReference type="PANTHER" id="PTHR38043:SF1">
    <property type="entry name" value="PROTEIN HEMX"/>
    <property type="match status" value="1"/>
</dbReference>
<keyword evidence="4" id="KW-0808">Transferase</keyword>
<dbReference type="InterPro" id="IPR007470">
    <property type="entry name" value="HemX"/>
</dbReference>
<dbReference type="AlphaFoldDB" id="K6XM43"/>
<dbReference type="RefSeq" id="WP_007625009.1">
    <property type="nucleotide sequence ID" value="NZ_BAEO01000065.1"/>
</dbReference>
<dbReference type="GO" id="GO:0032259">
    <property type="term" value="P:methylation"/>
    <property type="evidence" value="ECO:0007669"/>
    <property type="project" value="UniProtKB-KW"/>
</dbReference>
<evidence type="ECO:0000313" key="4">
    <source>
        <dbReference type="EMBL" id="GAC21729.1"/>
    </source>
</evidence>
<keyword evidence="5" id="KW-1185">Reference proteome</keyword>
<dbReference type="EC" id="2.1.1.107" evidence="4"/>
<dbReference type="PANTHER" id="PTHR38043">
    <property type="entry name" value="PROTEIN HEMX"/>
    <property type="match status" value="1"/>
</dbReference>
<keyword evidence="4" id="KW-0489">Methyltransferase</keyword>
<proteinExistence type="predicted"/>
<dbReference type="eggNOG" id="COG2959">
    <property type="taxonomic scope" value="Bacteria"/>
</dbReference>
<sequence length="434" mass="48724">MADNQDKLTPSDEEKLAELEKQVAKEKTVIPVAKKEQAAENTNKKVEKQPTKLADSSAKPSSYKSTASSGSGNTSAKPKGKTGVLWFFTVINLLLLAAIIAAGYWAWLQWQVQNQQQIDFFATQKTSMQQQRNSLDKQQSDIAQSIASNELAKGDLQQQNQAIQSDMQSLIEQLQQTSAQVQTNQASLVEISGRRPADWLLAEADYLIRIAGRKLWLEHDVKTAIMMLQSADSRIQDLDDPSLLPLRASLAEDIQALRQVNQISTSSIALALGAMLKQVDNLPLAFFKKPEGEAVDESVTGSIDDWRSNLARNWQKFTKNFFSYNKVTTEIKPFMSEQQQWLSKEQLKFALMQAQAAALQENSALYQQSLQTAFGLLIESFDTEKDMVVQFTDSLSNLQMTDFERSYPEQFNVAPLLQDVIEQRLNSRFVNGNN</sequence>
<evidence type="ECO:0000313" key="5">
    <source>
        <dbReference type="Proteomes" id="UP000006327"/>
    </source>
</evidence>
<reference evidence="4 5" key="1">
    <citation type="journal article" date="2017" name="Antonie Van Leeuwenhoek">
        <title>Rhizobium rhizosphaerae sp. nov., a novel species isolated from rice rhizosphere.</title>
        <authorList>
            <person name="Zhao J.J."/>
            <person name="Zhang J."/>
            <person name="Zhang R.J."/>
            <person name="Zhang C.W."/>
            <person name="Yin H.Q."/>
            <person name="Zhang X.X."/>
        </authorList>
    </citation>
    <scope>NUCLEOTIDE SEQUENCE [LARGE SCALE GENOMIC DNA]</scope>
    <source>
        <strain evidence="4 5">BSs20135</strain>
    </source>
</reference>
<feature type="coiled-coil region" evidence="1">
    <location>
        <begin position="153"/>
        <end position="180"/>
    </location>
</feature>
<feature type="compositionally biased region" description="Basic and acidic residues" evidence="2">
    <location>
        <begin position="33"/>
        <end position="50"/>
    </location>
</feature>
<keyword evidence="3" id="KW-1133">Transmembrane helix</keyword>
<evidence type="ECO:0000256" key="1">
    <source>
        <dbReference type="SAM" id="Coils"/>
    </source>
</evidence>
<organism evidence="4 5">
    <name type="scientific">Paraglaciecola arctica BSs20135</name>
    <dbReference type="NCBI Taxonomy" id="493475"/>
    <lineage>
        <taxon>Bacteria</taxon>
        <taxon>Pseudomonadati</taxon>
        <taxon>Pseudomonadota</taxon>
        <taxon>Gammaproteobacteria</taxon>
        <taxon>Alteromonadales</taxon>
        <taxon>Alteromonadaceae</taxon>
        <taxon>Paraglaciecola</taxon>
    </lineage>
</organism>
<evidence type="ECO:0000256" key="3">
    <source>
        <dbReference type="SAM" id="Phobius"/>
    </source>
</evidence>
<dbReference type="OrthoDB" id="5739852at2"/>
<dbReference type="EMBL" id="BAEO01000065">
    <property type="protein sequence ID" value="GAC21729.1"/>
    <property type="molecule type" value="Genomic_DNA"/>
</dbReference>
<keyword evidence="3" id="KW-0812">Transmembrane</keyword>
<dbReference type="Proteomes" id="UP000006327">
    <property type="component" value="Unassembled WGS sequence"/>
</dbReference>
<feature type="transmembrane region" description="Helical" evidence="3">
    <location>
        <begin position="84"/>
        <end position="107"/>
    </location>
</feature>
<keyword evidence="1" id="KW-0175">Coiled coil</keyword>